<sequence length="91" mass="10306">MESLTQKNGRCEKEFFQVPKRHLSKMLGLTSVFLEENGRISYVASSAELRFDSKYGGVEITDGANLPYLTVYNNVMKIASDWIQLIQASKI</sequence>
<accession>A0A8X6T7X5</accession>
<keyword evidence="2" id="KW-1185">Reference proteome</keyword>
<name>A0A8X6T7X5_NEPPI</name>
<reference evidence="1" key="1">
    <citation type="submission" date="2020-08" db="EMBL/GenBank/DDBJ databases">
        <title>Multicomponent nature underlies the extraordinary mechanical properties of spider dragline silk.</title>
        <authorList>
            <person name="Kono N."/>
            <person name="Nakamura H."/>
            <person name="Mori M."/>
            <person name="Yoshida Y."/>
            <person name="Ohtoshi R."/>
            <person name="Malay A.D."/>
            <person name="Moran D.A.P."/>
            <person name="Tomita M."/>
            <person name="Numata K."/>
            <person name="Arakawa K."/>
        </authorList>
    </citation>
    <scope>NUCLEOTIDE SEQUENCE</scope>
</reference>
<dbReference type="EMBL" id="BMAW01097540">
    <property type="protein sequence ID" value="GFS80251.1"/>
    <property type="molecule type" value="Genomic_DNA"/>
</dbReference>
<comment type="caution">
    <text evidence="1">The sequence shown here is derived from an EMBL/GenBank/DDBJ whole genome shotgun (WGS) entry which is preliminary data.</text>
</comment>
<evidence type="ECO:0000313" key="2">
    <source>
        <dbReference type="Proteomes" id="UP000887013"/>
    </source>
</evidence>
<protein>
    <submittedName>
        <fullName evidence="1">Uncharacterized protein</fullName>
    </submittedName>
</protein>
<dbReference type="AlphaFoldDB" id="A0A8X6T7X5"/>
<dbReference type="Proteomes" id="UP000887013">
    <property type="component" value="Unassembled WGS sequence"/>
</dbReference>
<organism evidence="1 2">
    <name type="scientific">Nephila pilipes</name>
    <name type="common">Giant wood spider</name>
    <name type="synonym">Nephila maculata</name>
    <dbReference type="NCBI Taxonomy" id="299642"/>
    <lineage>
        <taxon>Eukaryota</taxon>
        <taxon>Metazoa</taxon>
        <taxon>Ecdysozoa</taxon>
        <taxon>Arthropoda</taxon>
        <taxon>Chelicerata</taxon>
        <taxon>Arachnida</taxon>
        <taxon>Araneae</taxon>
        <taxon>Araneomorphae</taxon>
        <taxon>Entelegynae</taxon>
        <taxon>Araneoidea</taxon>
        <taxon>Nephilidae</taxon>
        <taxon>Nephila</taxon>
    </lineage>
</organism>
<gene>
    <name evidence="1" type="ORF">NPIL_375801</name>
</gene>
<evidence type="ECO:0000313" key="1">
    <source>
        <dbReference type="EMBL" id="GFS80251.1"/>
    </source>
</evidence>
<proteinExistence type="predicted"/>